<accession>A0A2T9Z6D7</accession>
<evidence type="ECO:0000313" key="2">
    <source>
        <dbReference type="Proteomes" id="UP000245609"/>
    </source>
</evidence>
<keyword evidence="2" id="KW-1185">Reference proteome</keyword>
<protein>
    <submittedName>
        <fullName evidence="1">Uncharacterized protein</fullName>
    </submittedName>
</protein>
<evidence type="ECO:0000313" key="1">
    <source>
        <dbReference type="EMBL" id="PVV00161.1"/>
    </source>
</evidence>
<dbReference type="AlphaFoldDB" id="A0A2T9Z6D7"/>
<dbReference type="GO" id="GO:0008033">
    <property type="term" value="P:tRNA processing"/>
    <property type="evidence" value="ECO:0007669"/>
    <property type="project" value="InterPro"/>
</dbReference>
<dbReference type="GO" id="GO:0004526">
    <property type="term" value="F:ribonuclease P activity"/>
    <property type="evidence" value="ECO:0007669"/>
    <property type="project" value="InterPro"/>
</dbReference>
<gene>
    <name evidence="1" type="ORF">BB560_005395</name>
</gene>
<dbReference type="InterPro" id="IPR000100">
    <property type="entry name" value="RNase_P"/>
</dbReference>
<name>A0A2T9Z6D7_9FUNG</name>
<dbReference type="EMBL" id="MBFS01002172">
    <property type="protein sequence ID" value="PVV00161.1"/>
    <property type="molecule type" value="Genomic_DNA"/>
</dbReference>
<dbReference type="Proteomes" id="UP000245609">
    <property type="component" value="Unassembled WGS sequence"/>
</dbReference>
<sequence>MAFSLLKNSFFPIKRYPIQFFPSFFQKRKNTIYSIPNSNYSTFKESDARIPTLHAIQHNIEYPEISGIPAIHLISSVSKSALISHQKFFMLRAWKWPQNSKYRDKSGKPIQNYRFSIMNASNKTAKSCERRYFRKRLRLAFRIHCKDLGLRQFDYVATFNKEMVDAKWSDVYNQMYSAMLAIRSKQNTPDKKLFKKYRKK</sequence>
<organism evidence="1 2">
    <name type="scientific">Smittium megazygosporum</name>
    <dbReference type="NCBI Taxonomy" id="133381"/>
    <lineage>
        <taxon>Eukaryota</taxon>
        <taxon>Fungi</taxon>
        <taxon>Fungi incertae sedis</taxon>
        <taxon>Zoopagomycota</taxon>
        <taxon>Kickxellomycotina</taxon>
        <taxon>Harpellomycetes</taxon>
        <taxon>Harpellales</taxon>
        <taxon>Legeriomycetaceae</taxon>
        <taxon>Smittium</taxon>
    </lineage>
</organism>
<reference evidence="1 2" key="1">
    <citation type="journal article" date="2018" name="MBio">
        <title>Comparative Genomics Reveals the Core Gene Toolbox for the Fungus-Insect Symbiosis.</title>
        <authorList>
            <person name="Wang Y."/>
            <person name="Stata M."/>
            <person name="Wang W."/>
            <person name="Stajich J.E."/>
            <person name="White M.M."/>
            <person name="Moncalvo J.M."/>
        </authorList>
    </citation>
    <scope>NUCLEOTIDE SEQUENCE [LARGE SCALE GENOMIC DNA]</scope>
    <source>
        <strain evidence="1 2">SC-DP-2</strain>
    </source>
</reference>
<dbReference type="GO" id="GO:0000049">
    <property type="term" value="F:tRNA binding"/>
    <property type="evidence" value="ECO:0007669"/>
    <property type="project" value="InterPro"/>
</dbReference>
<comment type="caution">
    <text evidence="1">The sequence shown here is derived from an EMBL/GenBank/DDBJ whole genome shotgun (WGS) entry which is preliminary data.</text>
</comment>
<proteinExistence type="predicted"/>
<dbReference type="Pfam" id="PF00825">
    <property type="entry name" value="Ribonuclease_P"/>
    <property type="match status" value="1"/>
</dbReference>